<dbReference type="InterPro" id="IPR037066">
    <property type="entry name" value="Plug_dom_sf"/>
</dbReference>
<dbReference type="GO" id="GO:0015344">
    <property type="term" value="F:siderophore uptake transmembrane transporter activity"/>
    <property type="evidence" value="ECO:0007669"/>
    <property type="project" value="TreeGrafter"/>
</dbReference>
<protein>
    <submittedName>
        <fullName evidence="12">Outer membrane receptor for ferrienterochelin and colicins</fullName>
    </submittedName>
</protein>
<sequence>MKHYLILLILIFVPCYIWAQSAGTLEIKVYSEGQPVEFASIGIKGTNRGGTTNTKGILRLTDLSYGSYDILVSIMGFKSEKVTVVHQASLSALTVDLEESATALDEVVVSGTMTEISKMESAVSIDVYSPKFFKANPTPSVFESMQNINGVRPQINCNVCNTGDIHINGLEGPYTMVLIDGMPLVSGLSSVYGLTGIPQSLIERVEIVKGPASTLYGSEAVGGLINLITKTPENTPTVSTDAFATSWGEVNTDIGLKLNTGNKSHTLVGINYFYYQNPIDNNGDNFTDLTLQNRISLFNKWTMKRKNNRQLSLAGRYVYEDRWGGEMQWTPEDRGDDTVYGESIYTKRWETFGTYQLPVEEIINFQFSANGHKQDSYYGDLSFQAQQNIGFGQLTWHRPVGRHEFLLGAAYRYTYYNDNTVATTSPSITHLPGAYLQDDFRIDNQNKILLGVRYDYNSLHGGIWSPRINYKWNTTNKKNILRLSLGNGYRVANVFTEDHAALTGARDVVFEEELKPEESWNVNLNFVKKIITNHQNYIGIDASVFYTYFDNRIVPDYESDPNEIRYANLDGSAVSKGVSLNLDLSWHSGLSALVGTSIIDVSIEEDGVKRRQLLTEKVSGVWNIGYTFGASLISIDYTGNLYGPMRLPLLGPEDDRPAYSPWYSIQNIQITKKFINGLEIYGGIKNLLNFTPPANSIARAHDPFDENVNDPIDNPNNLTFDPSYVYAPNQGIRGFAGVRYALFK</sequence>
<dbReference type="SUPFAM" id="SSF49464">
    <property type="entry name" value="Carboxypeptidase regulatory domain-like"/>
    <property type="match status" value="1"/>
</dbReference>
<feature type="domain" description="TonB-dependent receptor plug" evidence="11">
    <location>
        <begin position="118"/>
        <end position="223"/>
    </location>
</feature>
<dbReference type="InterPro" id="IPR000531">
    <property type="entry name" value="Beta-barrel_TonB"/>
</dbReference>
<dbReference type="InterPro" id="IPR036942">
    <property type="entry name" value="Beta-barrel_TonB_sf"/>
</dbReference>
<dbReference type="Pfam" id="PF13715">
    <property type="entry name" value="CarbopepD_reg_2"/>
    <property type="match status" value="1"/>
</dbReference>
<accession>A0A1M6R376</accession>
<dbReference type="GO" id="GO:0009279">
    <property type="term" value="C:cell outer membrane"/>
    <property type="evidence" value="ECO:0007669"/>
    <property type="project" value="UniProtKB-SubCell"/>
</dbReference>
<evidence type="ECO:0000256" key="5">
    <source>
        <dbReference type="ARBA" id="ARBA00023077"/>
    </source>
</evidence>
<dbReference type="EMBL" id="FRAA01000004">
    <property type="protein sequence ID" value="SHK26797.1"/>
    <property type="molecule type" value="Genomic_DNA"/>
</dbReference>
<evidence type="ECO:0000313" key="12">
    <source>
        <dbReference type="EMBL" id="SHK26797.1"/>
    </source>
</evidence>
<keyword evidence="6 8" id="KW-0472">Membrane</keyword>
<dbReference type="RefSeq" id="WP_084190516.1">
    <property type="nucleotide sequence ID" value="NZ_FRAA01000004.1"/>
</dbReference>
<comment type="similarity">
    <text evidence="8 9">Belongs to the TonB-dependent receptor family.</text>
</comment>
<keyword evidence="7 8" id="KW-0998">Cell outer membrane</keyword>
<evidence type="ECO:0000313" key="13">
    <source>
        <dbReference type="Proteomes" id="UP000184474"/>
    </source>
</evidence>
<proteinExistence type="inferred from homology"/>
<evidence type="ECO:0000256" key="3">
    <source>
        <dbReference type="ARBA" id="ARBA00022452"/>
    </source>
</evidence>
<dbReference type="InterPro" id="IPR012910">
    <property type="entry name" value="Plug_dom"/>
</dbReference>
<name>A0A1M6R376_REIAG</name>
<keyword evidence="4 8" id="KW-0812">Transmembrane</keyword>
<keyword evidence="2 8" id="KW-0813">Transport</keyword>
<evidence type="ECO:0000256" key="6">
    <source>
        <dbReference type="ARBA" id="ARBA00023136"/>
    </source>
</evidence>
<dbReference type="PANTHER" id="PTHR30069:SF57">
    <property type="entry name" value="TONB-DEPENDENT RECEPTOR"/>
    <property type="match status" value="1"/>
</dbReference>
<dbReference type="Gene3D" id="2.60.40.1120">
    <property type="entry name" value="Carboxypeptidase-like, regulatory domain"/>
    <property type="match status" value="1"/>
</dbReference>
<dbReference type="Gene3D" id="2.40.170.20">
    <property type="entry name" value="TonB-dependent receptor, beta-barrel domain"/>
    <property type="match status" value="1"/>
</dbReference>
<dbReference type="SUPFAM" id="SSF56935">
    <property type="entry name" value="Porins"/>
    <property type="match status" value="1"/>
</dbReference>
<dbReference type="AlphaFoldDB" id="A0A1M6R376"/>
<comment type="subcellular location">
    <subcellularLocation>
        <location evidence="1 8">Cell outer membrane</location>
        <topology evidence="1 8">Multi-pass membrane protein</topology>
    </subcellularLocation>
</comment>
<organism evidence="12 13">
    <name type="scientific">Reichenbachiella agariperforans</name>
    <dbReference type="NCBI Taxonomy" id="156994"/>
    <lineage>
        <taxon>Bacteria</taxon>
        <taxon>Pseudomonadati</taxon>
        <taxon>Bacteroidota</taxon>
        <taxon>Cytophagia</taxon>
        <taxon>Cytophagales</taxon>
        <taxon>Reichenbachiellaceae</taxon>
        <taxon>Reichenbachiella</taxon>
    </lineage>
</organism>
<evidence type="ECO:0000256" key="2">
    <source>
        <dbReference type="ARBA" id="ARBA00022448"/>
    </source>
</evidence>
<keyword evidence="12" id="KW-0675">Receptor</keyword>
<dbReference type="InterPro" id="IPR008969">
    <property type="entry name" value="CarboxyPept-like_regulatory"/>
</dbReference>
<keyword evidence="5 9" id="KW-0798">TonB box</keyword>
<evidence type="ECO:0000256" key="7">
    <source>
        <dbReference type="ARBA" id="ARBA00023237"/>
    </source>
</evidence>
<dbReference type="Gene3D" id="2.170.130.10">
    <property type="entry name" value="TonB-dependent receptor, plug domain"/>
    <property type="match status" value="1"/>
</dbReference>
<dbReference type="STRING" id="156994.SAMN04488028_10421"/>
<dbReference type="Proteomes" id="UP000184474">
    <property type="component" value="Unassembled WGS sequence"/>
</dbReference>
<dbReference type="Pfam" id="PF00593">
    <property type="entry name" value="TonB_dep_Rec_b-barrel"/>
    <property type="match status" value="1"/>
</dbReference>
<evidence type="ECO:0000259" key="10">
    <source>
        <dbReference type="Pfam" id="PF00593"/>
    </source>
</evidence>
<dbReference type="PROSITE" id="PS52016">
    <property type="entry name" value="TONB_DEPENDENT_REC_3"/>
    <property type="match status" value="1"/>
</dbReference>
<gene>
    <name evidence="12" type="ORF">SAMN04488028_10421</name>
</gene>
<evidence type="ECO:0000256" key="8">
    <source>
        <dbReference type="PROSITE-ProRule" id="PRU01360"/>
    </source>
</evidence>
<dbReference type="GO" id="GO:0044718">
    <property type="term" value="P:siderophore transmembrane transport"/>
    <property type="evidence" value="ECO:0007669"/>
    <property type="project" value="TreeGrafter"/>
</dbReference>
<keyword evidence="3 8" id="KW-1134">Transmembrane beta strand</keyword>
<keyword evidence="13" id="KW-1185">Reference proteome</keyword>
<dbReference type="InterPro" id="IPR039426">
    <property type="entry name" value="TonB-dep_rcpt-like"/>
</dbReference>
<evidence type="ECO:0000256" key="1">
    <source>
        <dbReference type="ARBA" id="ARBA00004571"/>
    </source>
</evidence>
<reference evidence="13" key="1">
    <citation type="submission" date="2016-11" db="EMBL/GenBank/DDBJ databases">
        <authorList>
            <person name="Varghese N."/>
            <person name="Submissions S."/>
        </authorList>
    </citation>
    <scope>NUCLEOTIDE SEQUENCE [LARGE SCALE GENOMIC DNA]</scope>
    <source>
        <strain evidence="13">DSM 26134</strain>
    </source>
</reference>
<evidence type="ECO:0000256" key="9">
    <source>
        <dbReference type="RuleBase" id="RU003357"/>
    </source>
</evidence>
<dbReference type="Pfam" id="PF07715">
    <property type="entry name" value="Plug"/>
    <property type="match status" value="1"/>
</dbReference>
<feature type="domain" description="TonB-dependent receptor-like beta-barrel" evidence="10">
    <location>
        <begin position="268"/>
        <end position="687"/>
    </location>
</feature>
<dbReference type="PANTHER" id="PTHR30069">
    <property type="entry name" value="TONB-DEPENDENT OUTER MEMBRANE RECEPTOR"/>
    <property type="match status" value="1"/>
</dbReference>
<evidence type="ECO:0000256" key="4">
    <source>
        <dbReference type="ARBA" id="ARBA00022692"/>
    </source>
</evidence>
<evidence type="ECO:0000259" key="11">
    <source>
        <dbReference type="Pfam" id="PF07715"/>
    </source>
</evidence>